<dbReference type="AlphaFoldDB" id="A0A1A8Q1H5"/>
<evidence type="ECO:0000313" key="2">
    <source>
        <dbReference type="EMBL" id="SBR87346.1"/>
    </source>
</evidence>
<feature type="compositionally biased region" description="Gly residues" evidence="1">
    <location>
        <begin position="1"/>
        <end position="13"/>
    </location>
</feature>
<feature type="non-terminal residue" evidence="2">
    <location>
        <position position="1"/>
    </location>
</feature>
<feature type="compositionally biased region" description="Basic and acidic residues" evidence="1">
    <location>
        <begin position="41"/>
        <end position="50"/>
    </location>
</feature>
<dbReference type="EMBL" id="HAEI01004108">
    <property type="protein sequence ID" value="SBR87346.1"/>
    <property type="molecule type" value="Transcribed_RNA"/>
</dbReference>
<reference evidence="2" key="2">
    <citation type="submission" date="2016-06" db="EMBL/GenBank/DDBJ databases">
        <title>The genome of a short-lived fish provides insights into sex chromosome evolution and the genetic control of aging.</title>
        <authorList>
            <person name="Reichwald K."/>
            <person name="Felder M."/>
            <person name="Petzold A."/>
            <person name="Koch P."/>
            <person name="Groth M."/>
            <person name="Platzer M."/>
        </authorList>
    </citation>
    <scope>NUCLEOTIDE SEQUENCE</scope>
    <source>
        <tissue evidence="2">Brain</tissue>
    </source>
</reference>
<feature type="non-terminal residue" evidence="2">
    <location>
        <position position="70"/>
    </location>
</feature>
<gene>
    <name evidence="2" type="primary">MAML3</name>
</gene>
<sequence length="70" mass="7153">RSRTGGPGDGPQGGKPSSGYGQPNDGPSHGRSAQDQPAPTHGHEPGHDGSGDVWDGGFWAGPRRPRISGR</sequence>
<organism evidence="2">
    <name type="scientific">Nothobranchius rachovii</name>
    <name type="common">bluefin notho</name>
    <dbReference type="NCBI Taxonomy" id="451742"/>
    <lineage>
        <taxon>Eukaryota</taxon>
        <taxon>Metazoa</taxon>
        <taxon>Chordata</taxon>
        <taxon>Craniata</taxon>
        <taxon>Vertebrata</taxon>
        <taxon>Euteleostomi</taxon>
        <taxon>Actinopterygii</taxon>
        <taxon>Neopterygii</taxon>
        <taxon>Teleostei</taxon>
        <taxon>Neoteleostei</taxon>
        <taxon>Acanthomorphata</taxon>
        <taxon>Ovalentaria</taxon>
        <taxon>Atherinomorphae</taxon>
        <taxon>Cyprinodontiformes</taxon>
        <taxon>Nothobranchiidae</taxon>
        <taxon>Nothobranchius</taxon>
    </lineage>
</organism>
<proteinExistence type="predicted"/>
<reference evidence="2" key="1">
    <citation type="submission" date="2016-05" db="EMBL/GenBank/DDBJ databases">
        <authorList>
            <person name="Lavstsen T."/>
            <person name="Jespersen J.S."/>
        </authorList>
    </citation>
    <scope>NUCLEOTIDE SEQUENCE</scope>
    <source>
        <tissue evidence="2">Brain</tissue>
    </source>
</reference>
<name>A0A1A8Q1H5_9TELE</name>
<feature type="region of interest" description="Disordered" evidence="1">
    <location>
        <begin position="1"/>
        <end position="70"/>
    </location>
</feature>
<evidence type="ECO:0000256" key="1">
    <source>
        <dbReference type="SAM" id="MobiDB-lite"/>
    </source>
</evidence>
<protein>
    <submittedName>
        <fullName evidence="2">Mastermind-like 3</fullName>
    </submittedName>
</protein>
<accession>A0A1A8Q1H5</accession>